<feature type="transmembrane region" description="Helical" evidence="1">
    <location>
        <begin position="105"/>
        <end position="127"/>
    </location>
</feature>
<reference evidence="2 3" key="1">
    <citation type="journal article" date="2021" name="Elife">
        <title>Chloroplast acquisition without the gene transfer in kleptoplastic sea slugs, Plakobranchus ocellatus.</title>
        <authorList>
            <person name="Maeda T."/>
            <person name="Takahashi S."/>
            <person name="Yoshida T."/>
            <person name="Shimamura S."/>
            <person name="Takaki Y."/>
            <person name="Nagai Y."/>
            <person name="Toyoda A."/>
            <person name="Suzuki Y."/>
            <person name="Arimoto A."/>
            <person name="Ishii H."/>
            <person name="Satoh N."/>
            <person name="Nishiyama T."/>
            <person name="Hasebe M."/>
            <person name="Maruyama T."/>
            <person name="Minagawa J."/>
            <person name="Obokata J."/>
            <person name="Shigenobu S."/>
        </authorList>
    </citation>
    <scope>NUCLEOTIDE SEQUENCE [LARGE SCALE GENOMIC DNA]</scope>
</reference>
<gene>
    <name evidence="2" type="ORF">PoB_000134000</name>
</gene>
<dbReference type="Proteomes" id="UP000735302">
    <property type="component" value="Unassembled WGS sequence"/>
</dbReference>
<evidence type="ECO:0000256" key="1">
    <source>
        <dbReference type="SAM" id="Phobius"/>
    </source>
</evidence>
<evidence type="ECO:0000313" key="3">
    <source>
        <dbReference type="Proteomes" id="UP000735302"/>
    </source>
</evidence>
<keyword evidence="1" id="KW-0472">Membrane</keyword>
<keyword evidence="1" id="KW-0812">Transmembrane</keyword>
<proteinExistence type="predicted"/>
<evidence type="ECO:0000313" key="2">
    <source>
        <dbReference type="EMBL" id="GFN74834.1"/>
    </source>
</evidence>
<protein>
    <recommendedName>
        <fullName evidence="4">SH3 domain-containing protein</fullName>
    </recommendedName>
</protein>
<dbReference type="AlphaFoldDB" id="A0AAV3XW46"/>
<sequence>MHQDASGEDKIPTDTVVLTFDSPKPPSEIRAGTELRIALCKRAWYRIQCSSAWYTIMNLELAKLGPLRDDNLREQNSRSTECMVARRLQRSSLAPRHHLTYGMKIYGSGTVGLLSVWALAISSAHLWL</sequence>
<dbReference type="EMBL" id="BLXT01000167">
    <property type="protein sequence ID" value="GFN74834.1"/>
    <property type="molecule type" value="Genomic_DNA"/>
</dbReference>
<keyword evidence="1" id="KW-1133">Transmembrane helix</keyword>
<name>A0AAV3XW46_9GAST</name>
<keyword evidence="3" id="KW-1185">Reference proteome</keyword>
<comment type="caution">
    <text evidence="2">The sequence shown here is derived from an EMBL/GenBank/DDBJ whole genome shotgun (WGS) entry which is preliminary data.</text>
</comment>
<organism evidence="2 3">
    <name type="scientific">Plakobranchus ocellatus</name>
    <dbReference type="NCBI Taxonomy" id="259542"/>
    <lineage>
        <taxon>Eukaryota</taxon>
        <taxon>Metazoa</taxon>
        <taxon>Spiralia</taxon>
        <taxon>Lophotrochozoa</taxon>
        <taxon>Mollusca</taxon>
        <taxon>Gastropoda</taxon>
        <taxon>Heterobranchia</taxon>
        <taxon>Euthyneura</taxon>
        <taxon>Panpulmonata</taxon>
        <taxon>Sacoglossa</taxon>
        <taxon>Placobranchoidea</taxon>
        <taxon>Plakobranchidae</taxon>
        <taxon>Plakobranchus</taxon>
    </lineage>
</organism>
<evidence type="ECO:0008006" key="4">
    <source>
        <dbReference type="Google" id="ProtNLM"/>
    </source>
</evidence>
<accession>A0AAV3XW46</accession>